<dbReference type="InterPro" id="IPR000905">
    <property type="entry name" value="Gcp-like_dom"/>
</dbReference>
<evidence type="ECO:0000256" key="2">
    <source>
        <dbReference type="ARBA" id="ARBA00022679"/>
    </source>
</evidence>
<dbReference type="Gene3D" id="3.30.420.40">
    <property type="match status" value="2"/>
</dbReference>
<dbReference type="EMBL" id="CAEY01000763">
    <property type="status" value="NOT_ANNOTATED_CDS"/>
    <property type="molecule type" value="Genomic_DNA"/>
</dbReference>
<dbReference type="PANTHER" id="PTHR11735">
    <property type="entry name" value="TRNA N6-ADENOSINE THREONYLCARBAMOYLTRANSFERASE"/>
    <property type="match status" value="1"/>
</dbReference>
<dbReference type="PRINTS" id="PR00789">
    <property type="entry name" value="OSIALOPTASE"/>
</dbReference>
<keyword evidence="5" id="KW-0012">Acyltransferase</keyword>
<dbReference type="AlphaFoldDB" id="T1L097"/>
<feature type="domain" description="Gcp-like" evidence="7">
    <location>
        <begin position="53"/>
        <end position="394"/>
    </location>
</feature>
<dbReference type="InterPro" id="IPR017861">
    <property type="entry name" value="KAE1/TsaD"/>
</dbReference>
<keyword evidence="3" id="KW-0819">tRNA processing</keyword>
<name>T1L097_TETUR</name>
<comment type="catalytic activity">
    <reaction evidence="6">
        <text>L-threonylcarbamoyladenylate + adenosine(37) in tRNA = N(6)-L-threonylcarbamoyladenosine(37) in tRNA + AMP + H(+)</text>
        <dbReference type="Rhea" id="RHEA:37059"/>
        <dbReference type="Rhea" id="RHEA-COMP:10162"/>
        <dbReference type="Rhea" id="RHEA-COMP:10163"/>
        <dbReference type="ChEBI" id="CHEBI:15378"/>
        <dbReference type="ChEBI" id="CHEBI:73682"/>
        <dbReference type="ChEBI" id="CHEBI:74411"/>
        <dbReference type="ChEBI" id="CHEBI:74418"/>
        <dbReference type="ChEBI" id="CHEBI:456215"/>
        <dbReference type="EC" id="2.3.1.234"/>
    </reaction>
</comment>
<dbReference type="OMA" id="NAAMIGC"/>
<dbReference type="STRING" id="32264.T1L097"/>
<dbReference type="GO" id="GO:0046872">
    <property type="term" value="F:metal ion binding"/>
    <property type="evidence" value="ECO:0007669"/>
    <property type="project" value="UniProtKB-KW"/>
</dbReference>
<dbReference type="EC" id="2.3.1.234" evidence="1"/>
<evidence type="ECO:0000256" key="6">
    <source>
        <dbReference type="ARBA" id="ARBA00048117"/>
    </source>
</evidence>
<evidence type="ECO:0000313" key="9">
    <source>
        <dbReference type="Proteomes" id="UP000015104"/>
    </source>
</evidence>
<keyword evidence="2" id="KW-0808">Transferase</keyword>
<keyword evidence="4" id="KW-0479">Metal-binding</keyword>
<evidence type="ECO:0000256" key="1">
    <source>
        <dbReference type="ARBA" id="ARBA00012156"/>
    </source>
</evidence>
<dbReference type="GO" id="GO:0061711">
    <property type="term" value="F:tRNA N(6)-L-threonylcarbamoyladenine synthase activity"/>
    <property type="evidence" value="ECO:0007669"/>
    <property type="project" value="UniProtKB-EC"/>
</dbReference>
<protein>
    <recommendedName>
        <fullName evidence="1">N(6)-L-threonylcarbamoyladenine synthase</fullName>
        <ecNumber evidence="1">2.3.1.234</ecNumber>
    </recommendedName>
</protein>
<gene>
    <name evidence="8" type="primary">107368999</name>
</gene>
<dbReference type="InterPro" id="IPR043129">
    <property type="entry name" value="ATPase_NBD"/>
</dbReference>
<evidence type="ECO:0000259" key="7">
    <source>
        <dbReference type="Pfam" id="PF00814"/>
    </source>
</evidence>
<sequence>MNFGLCPCFGLLIRSNFKSYPQLSRHFSAIRVLGIESTCDDTCAAVVTSDKRILSDVRFSGLKLHVARGGILPTTARANHATAINGVVKEALGKADCTINEIDFVAVSYKPGLILSLGIGVDYARRLCLKYNKPLIAIHHMEAHALTAHLSHSDIDFPFLTLLISGGHTMLVLVKGVDEFYLLSESNICPVGEFLDKIARQLKIRNLGPPYDSVSGGRALEILAEKGKPIHYSNSWVGGKSNCFNFNINNLKGFWHNIIKNAKINNPNLPVDSPLPDVADIAAGIQRSIVYHIGSRIQRIVKYLEATNMINIVNSENLSKLRLDDLPCKINYLDPKPVKLKLVISGGVGCNKYIVAKLKDYCDKMDTFYDETKIEVVAPSPRHLCTDNGVMIAWNGILKLIHKCDNNCVNNILLREADIMSLEPVHEAQLGEDVRQLIDTSWIVIKPLQKESKVVPKNEVK</sequence>
<dbReference type="OrthoDB" id="10259622at2759"/>
<evidence type="ECO:0000256" key="4">
    <source>
        <dbReference type="ARBA" id="ARBA00022723"/>
    </source>
</evidence>
<dbReference type="Proteomes" id="UP000015104">
    <property type="component" value="Unassembled WGS sequence"/>
</dbReference>
<dbReference type="Pfam" id="PF00814">
    <property type="entry name" value="TsaD"/>
    <property type="match status" value="1"/>
</dbReference>
<dbReference type="GO" id="GO:0005739">
    <property type="term" value="C:mitochondrion"/>
    <property type="evidence" value="ECO:0007669"/>
    <property type="project" value="TreeGrafter"/>
</dbReference>
<proteinExistence type="predicted"/>
<evidence type="ECO:0000256" key="3">
    <source>
        <dbReference type="ARBA" id="ARBA00022694"/>
    </source>
</evidence>
<dbReference type="eggNOG" id="KOG2707">
    <property type="taxonomic scope" value="Eukaryota"/>
</dbReference>
<dbReference type="EnsemblMetazoa" id="tetur29g01710.1">
    <property type="protein sequence ID" value="tetur29g01710.1"/>
    <property type="gene ID" value="tetur29g01710"/>
</dbReference>
<evidence type="ECO:0000256" key="5">
    <source>
        <dbReference type="ARBA" id="ARBA00023315"/>
    </source>
</evidence>
<dbReference type="HOGENOM" id="CLU_023208_1_2_1"/>
<dbReference type="KEGG" id="tut:107368999"/>
<reference evidence="9" key="1">
    <citation type="submission" date="2011-08" db="EMBL/GenBank/DDBJ databases">
        <authorList>
            <person name="Rombauts S."/>
        </authorList>
    </citation>
    <scope>NUCLEOTIDE SEQUENCE</scope>
    <source>
        <strain evidence="9">London</strain>
    </source>
</reference>
<reference evidence="8" key="2">
    <citation type="submission" date="2015-06" db="UniProtKB">
        <authorList>
            <consortium name="EnsemblMetazoa"/>
        </authorList>
    </citation>
    <scope>IDENTIFICATION</scope>
</reference>
<keyword evidence="9" id="KW-1185">Reference proteome</keyword>
<accession>T1L097</accession>
<evidence type="ECO:0000313" key="8">
    <source>
        <dbReference type="EnsemblMetazoa" id="tetur29g01710.1"/>
    </source>
</evidence>
<dbReference type="PANTHER" id="PTHR11735:SF6">
    <property type="entry name" value="TRNA N6-ADENOSINE THREONYLCARBAMOYLTRANSFERASE, MITOCHONDRIAL"/>
    <property type="match status" value="1"/>
</dbReference>
<dbReference type="SUPFAM" id="SSF53067">
    <property type="entry name" value="Actin-like ATPase domain"/>
    <property type="match status" value="1"/>
</dbReference>
<dbReference type="GO" id="GO:0008033">
    <property type="term" value="P:tRNA processing"/>
    <property type="evidence" value="ECO:0007669"/>
    <property type="project" value="UniProtKB-KW"/>
</dbReference>
<dbReference type="CDD" id="cd24134">
    <property type="entry name" value="ASKHA_NBD_OSGEPL1_QRI7_euk"/>
    <property type="match status" value="1"/>
</dbReference>
<organism evidence="8 9">
    <name type="scientific">Tetranychus urticae</name>
    <name type="common">Two-spotted spider mite</name>
    <dbReference type="NCBI Taxonomy" id="32264"/>
    <lineage>
        <taxon>Eukaryota</taxon>
        <taxon>Metazoa</taxon>
        <taxon>Ecdysozoa</taxon>
        <taxon>Arthropoda</taxon>
        <taxon>Chelicerata</taxon>
        <taxon>Arachnida</taxon>
        <taxon>Acari</taxon>
        <taxon>Acariformes</taxon>
        <taxon>Trombidiformes</taxon>
        <taxon>Prostigmata</taxon>
        <taxon>Eleutherengona</taxon>
        <taxon>Raphignathae</taxon>
        <taxon>Tetranychoidea</taxon>
        <taxon>Tetranychidae</taxon>
        <taxon>Tetranychus</taxon>
    </lineage>
</organism>